<name>A0AA39P4W7_9AGAR</name>
<dbReference type="EMBL" id="JAUEPR010000018">
    <property type="protein sequence ID" value="KAK0476963.1"/>
    <property type="molecule type" value="Genomic_DNA"/>
</dbReference>
<keyword evidence="1" id="KW-0732">Signal</keyword>
<evidence type="ECO:0000313" key="3">
    <source>
        <dbReference type="Proteomes" id="UP001175227"/>
    </source>
</evidence>
<proteinExistence type="predicted"/>
<evidence type="ECO:0000313" key="2">
    <source>
        <dbReference type="EMBL" id="KAK0476963.1"/>
    </source>
</evidence>
<protein>
    <submittedName>
        <fullName evidence="2">Uncharacterized protein</fullName>
    </submittedName>
</protein>
<comment type="caution">
    <text evidence="2">The sequence shown here is derived from an EMBL/GenBank/DDBJ whole genome shotgun (WGS) entry which is preliminary data.</text>
</comment>
<organism evidence="2 3">
    <name type="scientific">Armillaria novae-zelandiae</name>
    <dbReference type="NCBI Taxonomy" id="153914"/>
    <lineage>
        <taxon>Eukaryota</taxon>
        <taxon>Fungi</taxon>
        <taxon>Dikarya</taxon>
        <taxon>Basidiomycota</taxon>
        <taxon>Agaricomycotina</taxon>
        <taxon>Agaricomycetes</taxon>
        <taxon>Agaricomycetidae</taxon>
        <taxon>Agaricales</taxon>
        <taxon>Marasmiineae</taxon>
        <taxon>Physalacriaceae</taxon>
        <taxon>Armillaria</taxon>
    </lineage>
</organism>
<reference evidence="2" key="1">
    <citation type="submission" date="2023-06" db="EMBL/GenBank/DDBJ databases">
        <authorList>
            <consortium name="Lawrence Berkeley National Laboratory"/>
            <person name="Ahrendt S."/>
            <person name="Sahu N."/>
            <person name="Indic B."/>
            <person name="Wong-Bajracharya J."/>
            <person name="Merenyi Z."/>
            <person name="Ke H.-M."/>
            <person name="Monk M."/>
            <person name="Kocsube S."/>
            <person name="Drula E."/>
            <person name="Lipzen A."/>
            <person name="Balint B."/>
            <person name="Henrissat B."/>
            <person name="Andreopoulos B."/>
            <person name="Martin F.M."/>
            <person name="Harder C.B."/>
            <person name="Rigling D."/>
            <person name="Ford K.L."/>
            <person name="Foster G.D."/>
            <person name="Pangilinan J."/>
            <person name="Papanicolaou A."/>
            <person name="Barry K."/>
            <person name="LaButti K."/>
            <person name="Viragh M."/>
            <person name="Koriabine M."/>
            <person name="Yan M."/>
            <person name="Riley R."/>
            <person name="Champramary S."/>
            <person name="Plett K.L."/>
            <person name="Tsai I.J."/>
            <person name="Slot J."/>
            <person name="Sipos G."/>
            <person name="Plett J."/>
            <person name="Nagy L.G."/>
            <person name="Grigoriev I.V."/>
        </authorList>
    </citation>
    <scope>NUCLEOTIDE SEQUENCE</scope>
    <source>
        <strain evidence="2">ICMP 16352</strain>
    </source>
</reference>
<feature type="chain" id="PRO_5041248799" evidence="1">
    <location>
        <begin position="22"/>
        <end position="217"/>
    </location>
</feature>
<sequence>MYLPPFTAVLLVLEILIRTHRFDMILKTLANCLLTYTPPFLHRGCSTATTNRHLHLDSSTPGPCHITNLILWAPSITMPGIPIRKSSDRPHPQLISLFCFVVSRIYEWFNEHLDEAVTQTWHEFLPPSNLLLSIYVPWHPAGIPLRLIDRLEDLPRRLVPLHLTPPHHVLRTQPRRDTHSCPLPGCTERFTGTAFGKPFFKFHPELNMKSKEGNGNV</sequence>
<evidence type="ECO:0000256" key="1">
    <source>
        <dbReference type="SAM" id="SignalP"/>
    </source>
</evidence>
<accession>A0AA39P4W7</accession>
<keyword evidence="3" id="KW-1185">Reference proteome</keyword>
<gene>
    <name evidence="2" type="ORF">IW261DRAFT_298364</name>
</gene>
<dbReference type="AlphaFoldDB" id="A0AA39P4W7"/>
<feature type="signal peptide" evidence="1">
    <location>
        <begin position="1"/>
        <end position="21"/>
    </location>
</feature>
<dbReference type="Proteomes" id="UP001175227">
    <property type="component" value="Unassembled WGS sequence"/>
</dbReference>